<organism evidence="7 9">
    <name type="scientific">Saliniramus fredricksonii</name>
    <dbReference type="NCBI Taxonomy" id="1653334"/>
    <lineage>
        <taxon>Bacteria</taxon>
        <taxon>Pseudomonadati</taxon>
        <taxon>Pseudomonadota</taxon>
        <taxon>Alphaproteobacteria</taxon>
        <taxon>Hyphomicrobiales</taxon>
        <taxon>Salinarimonadaceae</taxon>
        <taxon>Saliniramus</taxon>
    </lineage>
</organism>
<dbReference type="PANTHER" id="PTHR43303">
    <property type="entry name" value="NADPH DEHYDROGENASE C23G7.10C-RELATED"/>
    <property type="match status" value="1"/>
</dbReference>
<evidence type="ECO:0000256" key="2">
    <source>
        <dbReference type="ARBA" id="ARBA00022630"/>
    </source>
</evidence>
<dbReference type="Proteomes" id="UP000182800">
    <property type="component" value="Unassembled WGS sequence"/>
</dbReference>
<dbReference type="InterPro" id="IPR001155">
    <property type="entry name" value="OxRdtase_FMN_N"/>
</dbReference>
<proteinExistence type="predicted"/>
<evidence type="ECO:0000256" key="1">
    <source>
        <dbReference type="ARBA" id="ARBA00001917"/>
    </source>
</evidence>
<evidence type="ECO:0000313" key="9">
    <source>
        <dbReference type="Proteomes" id="UP000050497"/>
    </source>
</evidence>
<dbReference type="PATRIC" id="fig|1653334.4.peg.3601"/>
<dbReference type="GO" id="GO:0050661">
    <property type="term" value="F:NADP binding"/>
    <property type="evidence" value="ECO:0007669"/>
    <property type="project" value="InterPro"/>
</dbReference>
<evidence type="ECO:0000313" key="8">
    <source>
        <dbReference type="EMBL" id="SCC79655.1"/>
    </source>
</evidence>
<dbReference type="SUPFAM" id="SSF51395">
    <property type="entry name" value="FMN-linked oxidoreductases"/>
    <property type="match status" value="1"/>
</dbReference>
<accession>A0A0P7Y1W4</accession>
<dbReference type="RefSeq" id="WP_074443887.1">
    <property type="nucleotide sequence ID" value="NZ_FMBM01000001.1"/>
</dbReference>
<reference evidence="7 9" key="1">
    <citation type="submission" date="2015-09" db="EMBL/GenBank/DDBJ databases">
        <title>Identification and resolution of microdiversity through metagenomic sequencing of parallel consortia.</title>
        <authorList>
            <person name="Nelson W.C."/>
            <person name="Romine M.F."/>
            <person name="Lindemann S.R."/>
        </authorList>
    </citation>
    <scope>NUCLEOTIDE SEQUENCE [LARGE SCALE GENOMIC DNA]</scope>
    <source>
        <strain evidence="7">HL-109</strain>
    </source>
</reference>
<keyword evidence="10" id="KW-1185">Reference proteome</keyword>
<comment type="cofactor">
    <cofactor evidence="1">
        <name>FMN</name>
        <dbReference type="ChEBI" id="CHEBI:58210"/>
    </cofactor>
</comment>
<evidence type="ECO:0000256" key="4">
    <source>
        <dbReference type="ARBA" id="ARBA00022857"/>
    </source>
</evidence>
<feature type="domain" description="NADH:flavin oxidoreductase/NADH oxidase N-terminal" evidence="6">
    <location>
        <begin position="10"/>
        <end position="346"/>
    </location>
</feature>
<dbReference type="EMBL" id="LJSX01000016">
    <property type="protein sequence ID" value="KPQ10360.1"/>
    <property type="molecule type" value="Genomic_DNA"/>
</dbReference>
<dbReference type="InterPro" id="IPR044152">
    <property type="entry name" value="YqjM-like"/>
</dbReference>
<keyword evidence="2" id="KW-0285">Flavoprotein</keyword>
<dbReference type="GO" id="GO:0003959">
    <property type="term" value="F:NADPH dehydrogenase activity"/>
    <property type="evidence" value="ECO:0007669"/>
    <property type="project" value="InterPro"/>
</dbReference>
<evidence type="ECO:0000256" key="3">
    <source>
        <dbReference type="ARBA" id="ARBA00022643"/>
    </source>
</evidence>
<dbReference type="GO" id="GO:0010181">
    <property type="term" value="F:FMN binding"/>
    <property type="evidence" value="ECO:0007669"/>
    <property type="project" value="InterPro"/>
</dbReference>
<dbReference type="STRING" id="1653334.GA0071312_1076"/>
<keyword evidence="4" id="KW-0521">NADP</keyword>
<evidence type="ECO:0000313" key="10">
    <source>
        <dbReference type="Proteomes" id="UP000182800"/>
    </source>
</evidence>
<dbReference type="OrthoDB" id="9804454at2"/>
<dbReference type="InterPro" id="IPR013785">
    <property type="entry name" value="Aldolase_TIM"/>
</dbReference>
<name>A0A0P7Y1W4_9HYPH</name>
<dbReference type="Pfam" id="PF00724">
    <property type="entry name" value="Oxidored_FMN"/>
    <property type="match status" value="1"/>
</dbReference>
<dbReference type="Proteomes" id="UP000050497">
    <property type="component" value="Unassembled WGS sequence"/>
</dbReference>
<evidence type="ECO:0000256" key="5">
    <source>
        <dbReference type="ARBA" id="ARBA00023002"/>
    </source>
</evidence>
<evidence type="ECO:0000313" key="7">
    <source>
        <dbReference type="EMBL" id="KPQ10360.1"/>
    </source>
</evidence>
<keyword evidence="3" id="KW-0288">FMN</keyword>
<gene>
    <name evidence="8" type="ORF">GA0071312_1076</name>
    <name evidence="7" type="ORF">HLUCCO17_11305</name>
</gene>
<dbReference type="AlphaFoldDB" id="A0A0P7Y1W4"/>
<reference evidence="8 10" key="2">
    <citation type="submission" date="2016-08" db="EMBL/GenBank/DDBJ databases">
        <authorList>
            <person name="Varghese N."/>
            <person name="Submissions Spin"/>
        </authorList>
    </citation>
    <scope>NUCLEOTIDE SEQUENCE [LARGE SCALE GENOMIC DNA]</scope>
    <source>
        <strain evidence="8 10">HL-109</strain>
    </source>
</reference>
<keyword evidence="5" id="KW-0560">Oxidoreductase</keyword>
<dbReference type="PANTHER" id="PTHR43303:SF4">
    <property type="entry name" value="NADPH DEHYDROGENASE C23G7.10C-RELATED"/>
    <property type="match status" value="1"/>
</dbReference>
<dbReference type="EMBL" id="FMBM01000001">
    <property type="protein sequence ID" value="SCC79655.1"/>
    <property type="molecule type" value="Genomic_DNA"/>
</dbReference>
<protein>
    <submittedName>
        <fullName evidence="8">2,4-dienoyl-CoA reductase</fullName>
    </submittedName>
    <submittedName>
        <fullName evidence="7">Old Yellow Enzyme family NADH:flavin oxidoreductase</fullName>
    </submittedName>
</protein>
<dbReference type="Gene3D" id="3.20.20.70">
    <property type="entry name" value="Aldolase class I"/>
    <property type="match status" value="1"/>
</dbReference>
<dbReference type="CDD" id="cd02932">
    <property type="entry name" value="OYE_YqiM_FMN"/>
    <property type="match status" value="1"/>
</dbReference>
<comment type="caution">
    <text evidence="7">The sequence shown here is derived from an EMBL/GenBank/DDBJ whole genome shotgun (WGS) entry which is preliminary data.</text>
</comment>
<sequence length="379" mass="40871">MAHLLGSALALRDVTMKNRIAISPMCQYSAIDGMVGDYHLAHLGRFALGGAGLVMVEATAVTAQGRITHGCPGLWEDAQIAPMARIAAFIRAQGSVPAIQLGHAGRKASMQRPWYGNGALTEKDFARGDHPWEIIAASAIPMDEGWLTPRAMERADMDALVMAWCEAAQRAREAGFDVIELHAAHGYLLHSFLSPLTNRRNDAYGGDLAGRARFPLAVARALRETWPAHLPLFTRLSCVDGIEGGLEIADTIWLAQQLKAIGIDVIDCSSGGLAGSATAARVRRGPGFQVPFAEAVRREAEIATMAVGLITEAAQAEAILEAGQADIIAIGREALVNPNWPLQALSELDAMAPESFRAWPEQSGWWLERRRRAMIESAQ</sequence>
<evidence type="ECO:0000259" key="6">
    <source>
        <dbReference type="Pfam" id="PF00724"/>
    </source>
</evidence>